<dbReference type="eggNOG" id="ENOG502TBCV">
    <property type="taxonomic scope" value="Eukaryota"/>
</dbReference>
<dbReference type="OrthoDB" id="5952164at2759"/>
<dbReference type="OMA" id="SYDFPCI"/>
<keyword evidence="1" id="KW-0732">Signal</keyword>
<feature type="domain" description="DUF4773" evidence="2">
    <location>
        <begin position="53"/>
        <end position="170"/>
    </location>
</feature>
<evidence type="ECO:0000259" key="2">
    <source>
        <dbReference type="Pfam" id="PF15998"/>
    </source>
</evidence>
<feature type="chain" id="PRO_5002819933" description="DUF4773 domain-containing protein" evidence="1">
    <location>
        <begin position="25"/>
        <end position="174"/>
    </location>
</feature>
<protein>
    <recommendedName>
        <fullName evidence="2">DUF4773 domain-containing protein</fullName>
    </recommendedName>
</protein>
<feature type="signal peptide" evidence="1">
    <location>
        <begin position="1"/>
        <end position="24"/>
    </location>
</feature>
<keyword evidence="4" id="KW-1185">Reference proteome</keyword>
<sequence length="174" mass="17895">MANYILPGFLGLIICLNSVVYTEAASSSSSSSSAATTSADFGFVSFPAQAQTCTCSISLSCSCCQSVVVNAMNMTKTLCLTFKLTILSVSVDVSVTLDGTSVAKFTIDAKNPPTFCLPVISLSPVDMCLKLSASLVGLSGIKMCPTVYSTVSGSQALSYAFPCVKLSTDGVSLA</sequence>
<dbReference type="Proteomes" id="UP000007798">
    <property type="component" value="Unassembled WGS sequence"/>
</dbReference>
<organism evidence="3 4">
    <name type="scientific">Drosophila willistoni</name>
    <name type="common">Fruit fly</name>
    <dbReference type="NCBI Taxonomy" id="7260"/>
    <lineage>
        <taxon>Eukaryota</taxon>
        <taxon>Metazoa</taxon>
        <taxon>Ecdysozoa</taxon>
        <taxon>Arthropoda</taxon>
        <taxon>Hexapoda</taxon>
        <taxon>Insecta</taxon>
        <taxon>Pterygota</taxon>
        <taxon>Neoptera</taxon>
        <taxon>Endopterygota</taxon>
        <taxon>Diptera</taxon>
        <taxon>Brachycera</taxon>
        <taxon>Muscomorpha</taxon>
        <taxon>Ephydroidea</taxon>
        <taxon>Drosophilidae</taxon>
        <taxon>Drosophila</taxon>
        <taxon>Sophophora</taxon>
    </lineage>
</organism>
<accession>B4NKA9</accession>
<reference evidence="3 4" key="1">
    <citation type="journal article" date="2007" name="Nature">
        <title>Evolution of genes and genomes on the Drosophila phylogeny.</title>
        <authorList>
            <consortium name="Drosophila 12 Genomes Consortium"/>
            <person name="Clark A.G."/>
            <person name="Eisen M.B."/>
            <person name="Smith D.R."/>
            <person name="Bergman C.M."/>
            <person name="Oliver B."/>
            <person name="Markow T.A."/>
            <person name="Kaufman T.C."/>
            <person name="Kellis M."/>
            <person name="Gelbart W."/>
            <person name="Iyer V.N."/>
            <person name="Pollard D.A."/>
            <person name="Sackton T.B."/>
            <person name="Larracuente A.M."/>
            <person name="Singh N.D."/>
            <person name="Abad J.P."/>
            <person name="Abt D.N."/>
            <person name="Adryan B."/>
            <person name="Aguade M."/>
            <person name="Akashi H."/>
            <person name="Anderson W.W."/>
            <person name="Aquadro C.F."/>
            <person name="Ardell D.H."/>
            <person name="Arguello R."/>
            <person name="Artieri C.G."/>
            <person name="Barbash D.A."/>
            <person name="Barker D."/>
            <person name="Barsanti P."/>
            <person name="Batterham P."/>
            <person name="Batzoglou S."/>
            <person name="Begun D."/>
            <person name="Bhutkar A."/>
            <person name="Blanco E."/>
            <person name="Bosak S.A."/>
            <person name="Bradley R.K."/>
            <person name="Brand A.D."/>
            <person name="Brent M.R."/>
            <person name="Brooks A.N."/>
            <person name="Brown R.H."/>
            <person name="Butlin R.K."/>
            <person name="Caggese C."/>
            <person name="Calvi B.R."/>
            <person name="Bernardo de Carvalho A."/>
            <person name="Caspi A."/>
            <person name="Castrezana S."/>
            <person name="Celniker S.E."/>
            <person name="Chang J.L."/>
            <person name="Chapple C."/>
            <person name="Chatterji S."/>
            <person name="Chinwalla A."/>
            <person name="Civetta A."/>
            <person name="Clifton S.W."/>
            <person name="Comeron J.M."/>
            <person name="Costello J.C."/>
            <person name="Coyne J.A."/>
            <person name="Daub J."/>
            <person name="David R.G."/>
            <person name="Delcher A.L."/>
            <person name="Delehaunty K."/>
            <person name="Do C.B."/>
            <person name="Ebling H."/>
            <person name="Edwards K."/>
            <person name="Eickbush T."/>
            <person name="Evans J.D."/>
            <person name="Filipski A."/>
            <person name="Findeiss S."/>
            <person name="Freyhult E."/>
            <person name="Fulton L."/>
            <person name="Fulton R."/>
            <person name="Garcia A.C."/>
            <person name="Gardiner A."/>
            <person name="Garfield D.A."/>
            <person name="Garvin B.E."/>
            <person name="Gibson G."/>
            <person name="Gilbert D."/>
            <person name="Gnerre S."/>
            <person name="Godfrey J."/>
            <person name="Good R."/>
            <person name="Gotea V."/>
            <person name="Gravely B."/>
            <person name="Greenberg A.J."/>
            <person name="Griffiths-Jones S."/>
            <person name="Gross S."/>
            <person name="Guigo R."/>
            <person name="Gustafson E.A."/>
            <person name="Haerty W."/>
            <person name="Hahn M.W."/>
            <person name="Halligan D.L."/>
            <person name="Halpern A.L."/>
            <person name="Halter G.M."/>
            <person name="Han M.V."/>
            <person name="Heger A."/>
            <person name="Hillier L."/>
            <person name="Hinrichs A.S."/>
            <person name="Holmes I."/>
            <person name="Hoskins R.A."/>
            <person name="Hubisz M.J."/>
            <person name="Hultmark D."/>
            <person name="Huntley M.A."/>
            <person name="Jaffe D.B."/>
            <person name="Jagadeeshan S."/>
            <person name="Jeck W.R."/>
            <person name="Johnson J."/>
            <person name="Jones C.D."/>
            <person name="Jordan W.C."/>
            <person name="Karpen G.H."/>
            <person name="Kataoka E."/>
            <person name="Keightley P.D."/>
            <person name="Kheradpour P."/>
            <person name="Kirkness E.F."/>
            <person name="Koerich L.B."/>
            <person name="Kristiansen K."/>
            <person name="Kudrna D."/>
            <person name="Kulathinal R.J."/>
            <person name="Kumar S."/>
            <person name="Kwok R."/>
            <person name="Lander E."/>
            <person name="Langley C.H."/>
            <person name="Lapoint R."/>
            <person name="Lazzaro B.P."/>
            <person name="Lee S.J."/>
            <person name="Levesque L."/>
            <person name="Li R."/>
            <person name="Lin C.F."/>
            <person name="Lin M.F."/>
            <person name="Lindblad-Toh K."/>
            <person name="Llopart A."/>
            <person name="Long M."/>
            <person name="Low L."/>
            <person name="Lozovsky E."/>
            <person name="Lu J."/>
            <person name="Luo M."/>
            <person name="Machado C.A."/>
            <person name="Makalowski W."/>
            <person name="Marzo M."/>
            <person name="Matsuda M."/>
            <person name="Matzkin L."/>
            <person name="McAllister B."/>
            <person name="McBride C.S."/>
            <person name="McKernan B."/>
            <person name="McKernan K."/>
            <person name="Mendez-Lago M."/>
            <person name="Minx P."/>
            <person name="Mollenhauer M.U."/>
            <person name="Montooth K."/>
            <person name="Mount S.M."/>
            <person name="Mu X."/>
            <person name="Myers E."/>
            <person name="Negre B."/>
            <person name="Newfeld S."/>
            <person name="Nielsen R."/>
            <person name="Noor M.A."/>
            <person name="O'Grady P."/>
            <person name="Pachter L."/>
            <person name="Papaceit M."/>
            <person name="Parisi M.J."/>
            <person name="Parisi M."/>
            <person name="Parts L."/>
            <person name="Pedersen J.S."/>
            <person name="Pesole G."/>
            <person name="Phillippy A.M."/>
            <person name="Ponting C.P."/>
            <person name="Pop M."/>
            <person name="Porcelli D."/>
            <person name="Powell J.R."/>
            <person name="Prohaska S."/>
            <person name="Pruitt K."/>
            <person name="Puig M."/>
            <person name="Quesneville H."/>
            <person name="Ram K.R."/>
            <person name="Rand D."/>
            <person name="Rasmussen M.D."/>
            <person name="Reed L.K."/>
            <person name="Reenan R."/>
            <person name="Reily A."/>
            <person name="Remington K.A."/>
            <person name="Rieger T.T."/>
            <person name="Ritchie M.G."/>
            <person name="Robin C."/>
            <person name="Rogers Y.H."/>
            <person name="Rohde C."/>
            <person name="Rozas J."/>
            <person name="Rubenfield M.J."/>
            <person name="Ruiz A."/>
            <person name="Russo S."/>
            <person name="Salzberg S.L."/>
            <person name="Sanchez-Gracia A."/>
            <person name="Saranga D.J."/>
            <person name="Sato H."/>
            <person name="Schaeffer S.W."/>
            <person name="Schatz M.C."/>
            <person name="Schlenke T."/>
            <person name="Schwartz R."/>
            <person name="Segarra C."/>
            <person name="Singh R.S."/>
            <person name="Sirot L."/>
            <person name="Sirota M."/>
            <person name="Sisneros N.B."/>
            <person name="Smith C.D."/>
            <person name="Smith T.F."/>
            <person name="Spieth J."/>
            <person name="Stage D.E."/>
            <person name="Stark A."/>
            <person name="Stephan W."/>
            <person name="Strausberg R.L."/>
            <person name="Strempel S."/>
            <person name="Sturgill D."/>
            <person name="Sutton G."/>
            <person name="Sutton G.G."/>
            <person name="Tao W."/>
            <person name="Teichmann S."/>
            <person name="Tobari Y.N."/>
            <person name="Tomimura Y."/>
            <person name="Tsolas J.M."/>
            <person name="Valente V.L."/>
            <person name="Venter E."/>
            <person name="Venter J.C."/>
            <person name="Vicario S."/>
            <person name="Vieira F.G."/>
            <person name="Vilella A.J."/>
            <person name="Villasante A."/>
            <person name="Walenz B."/>
            <person name="Wang J."/>
            <person name="Wasserman M."/>
            <person name="Watts T."/>
            <person name="Wilson D."/>
            <person name="Wilson R.K."/>
            <person name="Wing R.A."/>
            <person name="Wolfner M.F."/>
            <person name="Wong A."/>
            <person name="Wong G.K."/>
            <person name="Wu C.I."/>
            <person name="Wu G."/>
            <person name="Yamamoto D."/>
            <person name="Yang H.P."/>
            <person name="Yang S.P."/>
            <person name="Yorke J.A."/>
            <person name="Yoshida K."/>
            <person name="Zdobnov E."/>
            <person name="Zhang P."/>
            <person name="Zhang Y."/>
            <person name="Zimin A.V."/>
            <person name="Baldwin J."/>
            <person name="Abdouelleil A."/>
            <person name="Abdulkadir J."/>
            <person name="Abebe A."/>
            <person name="Abera B."/>
            <person name="Abreu J."/>
            <person name="Acer S.C."/>
            <person name="Aftuck L."/>
            <person name="Alexander A."/>
            <person name="An P."/>
            <person name="Anderson E."/>
            <person name="Anderson S."/>
            <person name="Arachi H."/>
            <person name="Azer M."/>
            <person name="Bachantsang P."/>
            <person name="Barry A."/>
            <person name="Bayul T."/>
            <person name="Berlin A."/>
            <person name="Bessette D."/>
            <person name="Bloom T."/>
            <person name="Blye J."/>
            <person name="Boguslavskiy L."/>
            <person name="Bonnet C."/>
            <person name="Boukhgalter B."/>
            <person name="Bourzgui I."/>
            <person name="Brown A."/>
            <person name="Cahill P."/>
            <person name="Channer S."/>
            <person name="Cheshatsang Y."/>
            <person name="Chuda L."/>
            <person name="Citroen M."/>
            <person name="Collymore A."/>
            <person name="Cooke P."/>
            <person name="Costello M."/>
            <person name="D'Aco K."/>
            <person name="Daza R."/>
            <person name="De Haan G."/>
            <person name="DeGray S."/>
            <person name="DeMaso C."/>
            <person name="Dhargay N."/>
            <person name="Dooley K."/>
            <person name="Dooley E."/>
            <person name="Doricent M."/>
            <person name="Dorje P."/>
            <person name="Dorjee K."/>
            <person name="Dupes A."/>
            <person name="Elong R."/>
            <person name="Falk J."/>
            <person name="Farina A."/>
            <person name="Faro S."/>
            <person name="Ferguson D."/>
            <person name="Fisher S."/>
            <person name="Foley C.D."/>
            <person name="Franke A."/>
            <person name="Friedrich D."/>
            <person name="Gadbois L."/>
            <person name="Gearin G."/>
            <person name="Gearin C.R."/>
            <person name="Giannoukos G."/>
            <person name="Goode T."/>
            <person name="Graham J."/>
            <person name="Grandbois E."/>
            <person name="Grewal S."/>
            <person name="Gyaltsen K."/>
            <person name="Hafez N."/>
            <person name="Hagos B."/>
            <person name="Hall J."/>
            <person name="Henson C."/>
            <person name="Hollinger A."/>
            <person name="Honan T."/>
            <person name="Huard M.D."/>
            <person name="Hughes L."/>
            <person name="Hurhula B."/>
            <person name="Husby M.E."/>
            <person name="Kamat A."/>
            <person name="Kanga B."/>
            <person name="Kashin S."/>
            <person name="Khazanovich D."/>
            <person name="Kisner P."/>
            <person name="Lance K."/>
            <person name="Lara M."/>
            <person name="Lee W."/>
            <person name="Lennon N."/>
            <person name="Letendre F."/>
            <person name="LeVine R."/>
            <person name="Lipovsky A."/>
            <person name="Liu X."/>
            <person name="Liu J."/>
            <person name="Liu S."/>
            <person name="Lokyitsang T."/>
            <person name="Lokyitsang Y."/>
            <person name="Lubonja R."/>
            <person name="Lui A."/>
            <person name="MacDonald P."/>
            <person name="Magnisalis V."/>
            <person name="Maru K."/>
            <person name="Matthews C."/>
            <person name="McCusker W."/>
            <person name="McDonough S."/>
            <person name="Mehta T."/>
            <person name="Meldrim J."/>
            <person name="Meneus L."/>
            <person name="Mihai O."/>
            <person name="Mihalev A."/>
            <person name="Mihova T."/>
            <person name="Mittelman R."/>
            <person name="Mlenga V."/>
            <person name="Montmayeur A."/>
            <person name="Mulrain L."/>
            <person name="Navidi A."/>
            <person name="Naylor J."/>
            <person name="Negash T."/>
            <person name="Nguyen T."/>
            <person name="Nguyen N."/>
            <person name="Nicol R."/>
            <person name="Norbu C."/>
            <person name="Norbu N."/>
            <person name="Novod N."/>
            <person name="O'Neill B."/>
            <person name="Osman S."/>
            <person name="Markiewicz E."/>
            <person name="Oyono O.L."/>
            <person name="Patti C."/>
            <person name="Phunkhang P."/>
            <person name="Pierre F."/>
            <person name="Priest M."/>
            <person name="Raghuraman S."/>
            <person name="Rege F."/>
            <person name="Reyes R."/>
            <person name="Rise C."/>
            <person name="Rogov P."/>
            <person name="Ross K."/>
            <person name="Ryan E."/>
            <person name="Settipalli S."/>
            <person name="Shea T."/>
            <person name="Sherpa N."/>
            <person name="Shi L."/>
            <person name="Shih D."/>
            <person name="Sparrow T."/>
            <person name="Spaulding J."/>
            <person name="Stalker J."/>
            <person name="Stange-Thomann N."/>
            <person name="Stavropoulos S."/>
            <person name="Stone C."/>
            <person name="Strader C."/>
            <person name="Tesfaye S."/>
            <person name="Thomson T."/>
            <person name="Thoulutsang Y."/>
            <person name="Thoulutsang D."/>
            <person name="Topham K."/>
            <person name="Topping I."/>
            <person name="Tsamla T."/>
            <person name="Vassiliev H."/>
            <person name="Vo A."/>
            <person name="Wangchuk T."/>
            <person name="Wangdi T."/>
            <person name="Weiand M."/>
            <person name="Wilkinson J."/>
            <person name="Wilson A."/>
            <person name="Yadav S."/>
            <person name="Young G."/>
            <person name="Yu Q."/>
            <person name="Zembek L."/>
            <person name="Zhong D."/>
            <person name="Zimmer A."/>
            <person name="Zwirko Z."/>
            <person name="Jaffe D.B."/>
            <person name="Alvarez P."/>
            <person name="Brockman W."/>
            <person name="Butler J."/>
            <person name="Chin C."/>
            <person name="Gnerre S."/>
            <person name="Grabherr M."/>
            <person name="Kleber M."/>
            <person name="Mauceli E."/>
            <person name="MacCallum I."/>
        </authorList>
    </citation>
    <scope>NUCLEOTIDE SEQUENCE [LARGE SCALE GENOMIC DNA]</scope>
    <source>
        <strain evidence="4">Tucson 14030-0811.24</strain>
    </source>
</reference>
<dbReference type="HOGENOM" id="CLU_1556909_0_0_1"/>
<gene>
    <name evidence="3" type="primary">Dwil\GK13931</name>
    <name evidence="3" type="ORF">Dwil_GK13931</name>
</gene>
<evidence type="ECO:0000313" key="3">
    <source>
        <dbReference type="EMBL" id="EDW84039.1"/>
    </source>
</evidence>
<evidence type="ECO:0000256" key="1">
    <source>
        <dbReference type="SAM" id="SignalP"/>
    </source>
</evidence>
<dbReference type="PANTHER" id="PTHR36299">
    <property type="entry name" value="AGAP008005-PA"/>
    <property type="match status" value="1"/>
</dbReference>
<name>B4NKA9_DROWI</name>
<dbReference type="Pfam" id="PF15998">
    <property type="entry name" value="DUF4773"/>
    <property type="match status" value="1"/>
</dbReference>
<dbReference type="AlphaFoldDB" id="B4NKA9"/>
<dbReference type="EMBL" id="CH964272">
    <property type="protein sequence ID" value="EDW84039.1"/>
    <property type="molecule type" value="Genomic_DNA"/>
</dbReference>
<dbReference type="InterPro" id="IPR031941">
    <property type="entry name" value="DUF4773"/>
</dbReference>
<evidence type="ECO:0000313" key="4">
    <source>
        <dbReference type="Proteomes" id="UP000007798"/>
    </source>
</evidence>
<dbReference type="InParanoid" id="B4NKA9"/>
<dbReference type="PANTHER" id="PTHR36299:SF1">
    <property type="entry name" value="DUF4773 DOMAIN-CONTAINING PROTEIN"/>
    <property type="match status" value="1"/>
</dbReference>
<proteinExistence type="predicted"/>
<dbReference type="KEGG" id="dwi:6651110"/>
<dbReference type="PhylomeDB" id="B4NKA9"/>